<evidence type="ECO:0000313" key="2">
    <source>
        <dbReference type="Proteomes" id="UP000559653"/>
    </source>
</evidence>
<dbReference type="Proteomes" id="UP000559653">
    <property type="component" value="Unassembled WGS sequence"/>
</dbReference>
<dbReference type="EMBL" id="JACEMZ010000023">
    <property type="protein sequence ID" value="MBA4452415.1"/>
    <property type="molecule type" value="Genomic_DNA"/>
</dbReference>
<proteinExistence type="predicted"/>
<protein>
    <submittedName>
        <fullName evidence="1">Transcriptional regulator</fullName>
    </submittedName>
</protein>
<organism evidence="1 2">
    <name type="scientific">Candidatus Nitrosomaritimum aestuariumsis</name>
    <dbReference type="NCBI Taxonomy" id="3342354"/>
    <lineage>
        <taxon>Archaea</taxon>
        <taxon>Nitrososphaerota</taxon>
        <taxon>Nitrososphaeria</taxon>
        <taxon>Nitrosopumilales</taxon>
        <taxon>Nitrosopumilaceae</taxon>
        <taxon>Candidatus Nitrosomaritimum</taxon>
    </lineage>
</organism>
<name>A0AC60VYC9_9ARCH</name>
<accession>A0AC60VYC9</accession>
<gene>
    <name evidence="1" type="ORF">H2B03_04485</name>
</gene>
<reference evidence="1 2" key="1">
    <citation type="journal article" date="2020" name="Appl. Environ. Microbiol.">
        <title>Genomic Characteristics of a Novel Species of Ammonia-Oxidizing Archaea from the Jiulong River Estuary.</title>
        <authorList>
            <person name="Zou D."/>
            <person name="Wan R."/>
            <person name="Han L."/>
            <person name="Xu M.N."/>
            <person name="Liu Y."/>
            <person name="Liu H."/>
            <person name="Kao S.J."/>
            <person name="Li M."/>
        </authorList>
    </citation>
    <scope>NUCLEOTIDE SEQUENCE [LARGE SCALE GENOMIC DNA]</scope>
    <source>
        <strain evidence="1">W1bin1</strain>
    </source>
</reference>
<evidence type="ECO:0000313" key="1">
    <source>
        <dbReference type="EMBL" id="MBA4452415.1"/>
    </source>
</evidence>
<comment type="caution">
    <text evidence="1">The sequence shown here is derived from an EMBL/GenBank/DDBJ whole genome shotgun (WGS) entry which is preliminary data.</text>
</comment>
<sequence>MGGIDLLLSRDLASEIKKGLDADTLSKIERDLFFQHGMSIKLSIEHFEKLHDVIKDHSNIDIKNFEKTCLQKIVQIFRSDNHYEIDIISPSLSEIVFNYFGDMESRKILLSIMNEPLTVPEILSKSGILKSPAYRKIENLLLDGIILESGKIMTNNKRVSQYQCIFDQVNLVMENGVYRIKALVDSKYFKESSMYNFGLLEPEN</sequence>